<protein>
    <submittedName>
        <fullName evidence="1">Uncharacterized protein</fullName>
    </submittedName>
</protein>
<dbReference type="Proteomes" id="UP000054270">
    <property type="component" value="Unassembled WGS sequence"/>
</dbReference>
<evidence type="ECO:0000313" key="2">
    <source>
        <dbReference type="Proteomes" id="UP000054270"/>
    </source>
</evidence>
<gene>
    <name evidence="1" type="ORF">HYPSUDRAFT_198957</name>
</gene>
<name>A0A0D2P708_HYPSF</name>
<dbReference type="EMBL" id="KN817527">
    <property type="protein sequence ID" value="KJA26709.1"/>
    <property type="molecule type" value="Genomic_DNA"/>
</dbReference>
<reference evidence="2" key="1">
    <citation type="submission" date="2014-04" db="EMBL/GenBank/DDBJ databases">
        <title>Evolutionary Origins and Diversification of the Mycorrhizal Mutualists.</title>
        <authorList>
            <consortium name="DOE Joint Genome Institute"/>
            <consortium name="Mycorrhizal Genomics Consortium"/>
            <person name="Kohler A."/>
            <person name="Kuo A."/>
            <person name="Nagy L.G."/>
            <person name="Floudas D."/>
            <person name="Copeland A."/>
            <person name="Barry K.W."/>
            <person name="Cichocki N."/>
            <person name="Veneault-Fourrey C."/>
            <person name="LaButti K."/>
            <person name="Lindquist E.A."/>
            <person name="Lipzen A."/>
            <person name="Lundell T."/>
            <person name="Morin E."/>
            <person name="Murat C."/>
            <person name="Riley R."/>
            <person name="Ohm R."/>
            <person name="Sun H."/>
            <person name="Tunlid A."/>
            <person name="Henrissat B."/>
            <person name="Grigoriev I.V."/>
            <person name="Hibbett D.S."/>
            <person name="Martin F."/>
        </authorList>
    </citation>
    <scope>NUCLEOTIDE SEQUENCE [LARGE SCALE GENOMIC DNA]</scope>
    <source>
        <strain evidence="2">FD-334 SS-4</strain>
    </source>
</reference>
<dbReference type="AlphaFoldDB" id="A0A0D2P708"/>
<organism evidence="1 2">
    <name type="scientific">Hypholoma sublateritium (strain FD-334 SS-4)</name>
    <dbReference type="NCBI Taxonomy" id="945553"/>
    <lineage>
        <taxon>Eukaryota</taxon>
        <taxon>Fungi</taxon>
        <taxon>Dikarya</taxon>
        <taxon>Basidiomycota</taxon>
        <taxon>Agaricomycotina</taxon>
        <taxon>Agaricomycetes</taxon>
        <taxon>Agaricomycetidae</taxon>
        <taxon>Agaricales</taxon>
        <taxon>Agaricineae</taxon>
        <taxon>Strophariaceae</taxon>
        <taxon>Hypholoma</taxon>
    </lineage>
</organism>
<evidence type="ECO:0000313" key="1">
    <source>
        <dbReference type="EMBL" id="KJA26709.1"/>
    </source>
</evidence>
<keyword evidence="2" id="KW-1185">Reference proteome</keyword>
<proteinExistence type="predicted"/>
<accession>A0A0D2P708</accession>
<sequence length="180" mass="19746">MSLVPNDVSPAHVLPMLLNSFTIPSFSEVTEFNLSFVGVHHPVPAFTSFTTCLPSVKIIDVDKLSVRHLTRAQEALKTAETEPSVAFPALKTLIINVGILLPNSSDLNSDPVSEFILMRIAHGHPIDIVDLTPVKHDVLPNDMAFLREAVGLKVLWQQRRGGDILEYMCGTDAPRNIVSV</sequence>